<dbReference type="Gene3D" id="1.20.120.450">
    <property type="entry name" value="dinb family like domain"/>
    <property type="match status" value="1"/>
</dbReference>
<dbReference type="InterPro" id="IPR024344">
    <property type="entry name" value="MDMPI_metal-binding"/>
</dbReference>
<reference evidence="2 4" key="1">
    <citation type="submission" date="2019-05" db="EMBL/GenBank/DDBJ databases">
        <title>Mumia sp. nov., isolated from the intestinal contents of plateau pika (Ochotona curzoniae) in the Qinghai-Tibet plateau of China.</title>
        <authorList>
            <person name="Tian Z."/>
        </authorList>
    </citation>
    <scope>NUCLEOTIDE SEQUENCE [LARGE SCALE GENOMIC DNA]</scope>
    <source>
        <strain evidence="4">527</strain>
        <strain evidence="2">Z527</strain>
    </source>
</reference>
<organism evidence="2 4">
    <name type="scientific">Mumia zhuanghuii</name>
    <dbReference type="NCBI Taxonomy" id="2585211"/>
    <lineage>
        <taxon>Bacteria</taxon>
        <taxon>Bacillati</taxon>
        <taxon>Actinomycetota</taxon>
        <taxon>Actinomycetes</taxon>
        <taxon>Propionibacteriales</taxon>
        <taxon>Nocardioidaceae</taxon>
        <taxon>Mumia</taxon>
    </lineage>
</organism>
<dbReference type="InterPro" id="IPR034660">
    <property type="entry name" value="DinB/YfiT-like"/>
</dbReference>
<dbReference type="EMBL" id="VDFR01000048">
    <property type="protein sequence ID" value="TNC47175.1"/>
    <property type="molecule type" value="Genomic_DNA"/>
</dbReference>
<dbReference type="RefSeq" id="WP_139087125.1">
    <property type="nucleotide sequence ID" value="NZ_VDFR01000048.1"/>
</dbReference>
<dbReference type="Proteomes" id="UP000306740">
    <property type="component" value="Unassembled WGS sequence"/>
</dbReference>
<dbReference type="GO" id="GO:0046872">
    <property type="term" value="F:metal ion binding"/>
    <property type="evidence" value="ECO:0007669"/>
    <property type="project" value="InterPro"/>
</dbReference>
<accession>A0A5C4ME86</accession>
<dbReference type="AlphaFoldDB" id="A0A5C4ME86"/>
<dbReference type="EMBL" id="VDFR01000177">
    <property type="protein sequence ID" value="TNC33124.1"/>
    <property type="molecule type" value="Genomic_DNA"/>
</dbReference>
<proteinExistence type="predicted"/>
<evidence type="ECO:0000313" key="4">
    <source>
        <dbReference type="Proteomes" id="UP000306740"/>
    </source>
</evidence>
<sequence length="211" mass="23025">MDSYDDSFVTAAHVALDLVTRPEVAARWEAPSALPEMTVGMLACHLGRQSVRAAELLPVSSPEAPLRDAAEHYRRATWVRATDLDDPANDRSTDEAEASQGFAVMRDRCAEAVGRVGRLLGDGGAADVVALPWQGWSLRRPDLLLTRMVEIVVHADDLARSIDVPTPPFPDDVFLPVLHLLAELATERHGQAAIISALSRRERMPETVSAF</sequence>
<evidence type="ECO:0000259" key="1">
    <source>
        <dbReference type="Pfam" id="PF11716"/>
    </source>
</evidence>
<evidence type="ECO:0000313" key="2">
    <source>
        <dbReference type="EMBL" id="TNC33124.1"/>
    </source>
</evidence>
<dbReference type="SUPFAM" id="SSF109854">
    <property type="entry name" value="DinB/YfiT-like putative metalloenzymes"/>
    <property type="match status" value="1"/>
</dbReference>
<evidence type="ECO:0000313" key="3">
    <source>
        <dbReference type="EMBL" id="TNC47175.1"/>
    </source>
</evidence>
<gene>
    <name evidence="3" type="ORF">FHE65_11255</name>
    <name evidence="2" type="ORF">FHE65_29610</name>
</gene>
<feature type="domain" description="Mycothiol-dependent maleylpyruvate isomerase metal-binding" evidence="1">
    <location>
        <begin position="12"/>
        <end position="159"/>
    </location>
</feature>
<comment type="caution">
    <text evidence="2">The sequence shown here is derived from an EMBL/GenBank/DDBJ whole genome shotgun (WGS) entry which is preliminary data.</text>
</comment>
<dbReference type="OrthoDB" id="3213216at2"/>
<protein>
    <recommendedName>
        <fullName evidence="1">Mycothiol-dependent maleylpyruvate isomerase metal-binding domain-containing protein</fullName>
    </recommendedName>
</protein>
<name>A0A5C4ME86_9ACTN</name>
<dbReference type="Pfam" id="PF11716">
    <property type="entry name" value="MDMPI_N"/>
    <property type="match status" value="1"/>
</dbReference>